<sequence>MWLILVGLTLLAGDALSQANKVINSETDLLALESDQLIHSSAELLALEDQNKGLPFGARLPGYEKPLFAYSYTIKDGENDHNTNSHFKDVKLASLHNLPIDHSSESTENVIYLHDLNIFKQNKRVEIKHTNKFLDQEYLPPATEQSFIPKLTLDYLQPETPKPSSPKLDQSYLPPEEKKGSPSVTSFFIAPESLLDIKSDSSPATEQSFIPKLTLDYLPPEAPKPLTPKLDQSYLPPEEQKGSPSATSFFIAPESPLDIKSDPSQETLIDSLNVNYLPPDKNLNELNLVSEIRDIQTDSTKESSSVTLNESYLPPSLDLSYLPPEKNEKSTASNVVHSVKSSFEYFLPDKNKADDQTIFRKENISPVIPIGISRTLLPPSIPFTDDTVRKSALTIGNEKLSPGIASVSVLLPPQPDFDNKKPVYSDANEKAGNCCVVGDVKDQPIHPIAEQTKILPPDVDLKFSHLQKEKLFVPSSNIEIIPQLDLKSSPSYKQKISQTSTNVDNPPIGIRRKESNVIRDVITEEIKDQPIIPTSEVKENPPFAVFFKHKDEPVRVLKDYEKTIPTVHFPNNRDNDLIHLKKQKQTPEISYSEFINEPIHPTATFNRISHADARDQVNYIQSPVKDYSLVASNLNYKLAIDQPIHPKKKITPVTIGVELKPSLEYKKEIKKAPIADYRNRIPESKIIPQSQYDKTPISIVNEISEEKLLPSSSVKTIQNYIVHSESPYECLSNDECEEDDVCQ</sequence>
<feature type="chain" id="PRO_5024326576" evidence="2">
    <location>
        <begin position="20"/>
        <end position="743"/>
    </location>
</feature>
<feature type="region of interest" description="Disordered" evidence="1">
    <location>
        <begin position="216"/>
        <end position="249"/>
    </location>
</feature>
<feature type="signal peptide" evidence="2">
    <location>
        <begin position="1"/>
        <end position="19"/>
    </location>
</feature>
<dbReference type="AlphaFoldDB" id="A0A5N5T9Q6"/>
<evidence type="ECO:0000256" key="1">
    <source>
        <dbReference type="SAM" id="MobiDB-lite"/>
    </source>
</evidence>
<dbReference type="Proteomes" id="UP000326759">
    <property type="component" value="Unassembled WGS sequence"/>
</dbReference>
<comment type="caution">
    <text evidence="3">The sequence shown here is derived from an EMBL/GenBank/DDBJ whole genome shotgun (WGS) entry which is preliminary data.</text>
</comment>
<protein>
    <submittedName>
        <fullName evidence="3">Uncharacterized protein</fullName>
    </submittedName>
</protein>
<reference evidence="3 4" key="1">
    <citation type="journal article" date="2019" name="PLoS Biol.">
        <title>Sex chromosomes control vertical transmission of feminizing Wolbachia symbionts in an isopod.</title>
        <authorList>
            <person name="Becking T."/>
            <person name="Chebbi M.A."/>
            <person name="Giraud I."/>
            <person name="Moumen B."/>
            <person name="Laverre T."/>
            <person name="Caubet Y."/>
            <person name="Peccoud J."/>
            <person name="Gilbert C."/>
            <person name="Cordaux R."/>
        </authorList>
    </citation>
    <scope>NUCLEOTIDE SEQUENCE [LARGE SCALE GENOMIC DNA]</scope>
    <source>
        <strain evidence="3">ANa2</strain>
        <tissue evidence="3">Whole body excluding digestive tract and cuticle</tissue>
    </source>
</reference>
<dbReference type="EMBL" id="SEYY01005278">
    <property type="protein sequence ID" value="KAB7503373.1"/>
    <property type="molecule type" value="Genomic_DNA"/>
</dbReference>
<proteinExistence type="predicted"/>
<keyword evidence="2" id="KW-0732">Signal</keyword>
<name>A0A5N5T9Q6_9CRUS</name>
<feature type="region of interest" description="Disordered" evidence="1">
    <location>
        <begin position="156"/>
        <end position="183"/>
    </location>
</feature>
<evidence type="ECO:0000313" key="4">
    <source>
        <dbReference type="Proteomes" id="UP000326759"/>
    </source>
</evidence>
<accession>A0A5N5T9Q6</accession>
<evidence type="ECO:0000313" key="3">
    <source>
        <dbReference type="EMBL" id="KAB7503373.1"/>
    </source>
</evidence>
<gene>
    <name evidence="3" type="ORF">Anas_01512</name>
</gene>
<keyword evidence="4" id="KW-1185">Reference proteome</keyword>
<evidence type="ECO:0000256" key="2">
    <source>
        <dbReference type="SAM" id="SignalP"/>
    </source>
</evidence>
<organism evidence="3 4">
    <name type="scientific">Armadillidium nasatum</name>
    <dbReference type="NCBI Taxonomy" id="96803"/>
    <lineage>
        <taxon>Eukaryota</taxon>
        <taxon>Metazoa</taxon>
        <taxon>Ecdysozoa</taxon>
        <taxon>Arthropoda</taxon>
        <taxon>Crustacea</taxon>
        <taxon>Multicrustacea</taxon>
        <taxon>Malacostraca</taxon>
        <taxon>Eumalacostraca</taxon>
        <taxon>Peracarida</taxon>
        <taxon>Isopoda</taxon>
        <taxon>Oniscidea</taxon>
        <taxon>Crinocheta</taxon>
        <taxon>Armadillidiidae</taxon>
        <taxon>Armadillidium</taxon>
    </lineage>
</organism>
<dbReference type="OrthoDB" id="6343936at2759"/>